<organism evidence="2 3">
    <name type="scientific">Clydaea vesicula</name>
    <dbReference type="NCBI Taxonomy" id="447962"/>
    <lineage>
        <taxon>Eukaryota</taxon>
        <taxon>Fungi</taxon>
        <taxon>Fungi incertae sedis</taxon>
        <taxon>Chytridiomycota</taxon>
        <taxon>Chytridiomycota incertae sedis</taxon>
        <taxon>Chytridiomycetes</taxon>
        <taxon>Lobulomycetales</taxon>
        <taxon>Lobulomycetaceae</taxon>
        <taxon>Clydaea</taxon>
    </lineage>
</organism>
<dbReference type="PANTHER" id="PTHR34825:SF1">
    <property type="entry name" value="AAA-ATPASE-LIKE DOMAIN-CONTAINING PROTEIN"/>
    <property type="match status" value="1"/>
</dbReference>
<dbReference type="EMBL" id="JADGJW010000485">
    <property type="protein sequence ID" value="KAJ3216302.1"/>
    <property type="molecule type" value="Genomic_DNA"/>
</dbReference>
<name>A0AAD5U1T0_9FUNG</name>
<dbReference type="Pfam" id="PF08011">
    <property type="entry name" value="PDDEXK_9"/>
    <property type="match status" value="1"/>
</dbReference>
<dbReference type="InterPro" id="IPR012547">
    <property type="entry name" value="PDDEXK_9"/>
</dbReference>
<dbReference type="AlphaFoldDB" id="A0AAD5U1T0"/>
<evidence type="ECO:0000313" key="3">
    <source>
        <dbReference type="Proteomes" id="UP001211065"/>
    </source>
</evidence>
<dbReference type="InterPro" id="IPR027417">
    <property type="entry name" value="P-loop_NTPase"/>
</dbReference>
<proteinExistence type="predicted"/>
<dbReference type="PANTHER" id="PTHR34825">
    <property type="entry name" value="CONSERVED PROTEIN, WITH A WEAK D-GALACTARATE DEHYDRATASE/ALTRONATE HYDROLASE DOMAIN"/>
    <property type="match status" value="1"/>
</dbReference>
<gene>
    <name evidence="2" type="ORF">HK099_005919</name>
</gene>
<dbReference type="Proteomes" id="UP001211065">
    <property type="component" value="Unassembled WGS sequence"/>
</dbReference>
<evidence type="ECO:0000313" key="2">
    <source>
        <dbReference type="EMBL" id="KAJ3216302.1"/>
    </source>
</evidence>
<reference evidence="2" key="1">
    <citation type="submission" date="2020-05" db="EMBL/GenBank/DDBJ databases">
        <title>Phylogenomic resolution of chytrid fungi.</title>
        <authorList>
            <person name="Stajich J.E."/>
            <person name="Amses K."/>
            <person name="Simmons R."/>
            <person name="Seto K."/>
            <person name="Myers J."/>
            <person name="Bonds A."/>
            <person name="Quandt C.A."/>
            <person name="Barry K."/>
            <person name="Liu P."/>
            <person name="Grigoriev I."/>
            <person name="Longcore J.E."/>
            <person name="James T.Y."/>
        </authorList>
    </citation>
    <scope>NUCLEOTIDE SEQUENCE</scope>
    <source>
        <strain evidence="2">JEL0476</strain>
    </source>
</reference>
<keyword evidence="3" id="KW-1185">Reference proteome</keyword>
<feature type="domain" description="AAA-ATPase-like" evidence="1">
    <location>
        <begin position="11"/>
        <end position="230"/>
    </location>
</feature>
<accession>A0AAD5U1T0</accession>
<protein>
    <recommendedName>
        <fullName evidence="1">AAA-ATPase-like domain-containing protein</fullName>
    </recommendedName>
</protein>
<sequence length="552" mass="63525">MSVVGKKFILGASDFDKIMKSNARIVDKTLFIKEFMEDSAEVVCILRPRRFGKSTNLNMLKSFLSIGSDPIRFKEYLIFKEKNFMDQHCGKYPVVFLDLKDIKGDNWDEMLHEISRFVRKLVASFFTVLNSNMFPSDQLVFDSLTSLTPDTALVKTALSFLIEQLSNISEQRVIVLVDEYDSPLNHAFQNGFYDKASSFFGTFYSSALKGNSALEKACLVGIVQVKGAGILSGLNNFRVYNVAKERYSAFFGFTKEEIECFIPDEETLDQVLNWYNGYWIGSKQMLNPWSFISWVVDKEFSSYWVETATVEKDFSTLLHGQKQLFTEIFYIIYNGDPLDVSSLNSAVKYSETEWSIDGILHFLVHAGYLTYHKGLNGMGEVFIPNKELHLHWKVDIFPFIKKKLSSKFSVPLQKAFTAETFEATELQKLMSELIVYPSFHDTAFEISYHNFFYGIFLGVLQDEKSVQVKSNKESGDGRYDVKVEFQNLKRVFIFEFKKSGDEDSLEIDAKKALQQIIDKKYSHGSTNYECHLIGVSFFKKKMSNFEVKTIYP</sequence>
<comment type="caution">
    <text evidence="2">The sequence shown here is derived from an EMBL/GenBank/DDBJ whole genome shotgun (WGS) entry which is preliminary data.</text>
</comment>
<dbReference type="InterPro" id="IPR018631">
    <property type="entry name" value="AAA-ATPase-like_dom"/>
</dbReference>
<dbReference type="Pfam" id="PF09820">
    <property type="entry name" value="AAA-ATPase_like"/>
    <property type="match status" value="1"/>
</dbReference>
<evidence type="ECO:0000259" key="1">
    <source>
        <dbReference type="Pfam" id="PF09820"/>
    </source>
</evidence>
<dbReference type="SUPFAM" id="SSF52540">
    <property type="entry name" value="P-loop containing nucleoside triphosphate hydrolases"/>
    <property type="match status" value="1"/>
</dbReference>
<dbReference type="Gene3D" id="3.40.50.300">
    <property type="entry name" value="P-loop containing nucleotide triphosphate hydrolases"/>
    <property type="match status" value="1"/>
</dbReference>